<proteinExistence type="inferred from homology"/>
<dbReference type="FunFam" id="3.40.309.10:FF:000010">
    <property type="entry name" value="Gamma-aminobutyraldehyde dehydrogenase"/>
    <property type="match status" value="1"/>
</dbReference>
<dbReference type="InterPro" id="IPR047110">
    <property type="entry name" value="GABD/Sad-like"/>
</dbReference>
<keyword evidence="7" id="KW-1185">Reference proteome</keyword>
<evidence type="ECO:0000256" key="2">
    <source>
        <dbReference type="ARBA" id="ARBA00022857"/>
    </source>
</evidence>
<evidence type="ECO:0000256" key="3">
    <source>
        <dbReference type="ARBA" id="ARBA00023002"/>
    </source>
</evidence>
<dbReference type="STRING" id="472175.EL18_00240"/>
<feature type="compositionally biased region" description="Basic and acidic residues" evidence="4">
    <location>
        <begin position="1"/>
        <end position="10"/>
    </location>
</feature>
<dbReference type="eggNOG" id="COG1012">
    <property type="taxonomic scope" value="Bacteria"/>
</dbReference>
<dbReference type="InterPro" id="IPR016162">
    <property type="entry name" value="Ald_DH_N"/>
</dbReference>
<keyword evidence="3" id="KW-0560">Oxidoreductase</keyword>
<dbReference type="InterPro" id="IPR015590">
    <property type="entry name" value="Aldehyde_DH_dom"/>
</dbReference>
<evidence type="ECO:0000313" key="6">
    <source>
        <dbReference type="EMBL" id="KFB09225.1"/>
    </source>
</evidence>
<dbReference type="CDD" id="cd07100">
    <property type="entry name" value="ALDH_SSADH1_GabD1"/>
    <property type="match status" value="1"/>
</dbReference>
<dbReference type="PANTHER" id="PTHR43217:SF1">
    <property type="entry name" value="SUCCINATE SEMIALDEHYDE DEHYDROGENASE [NAD(P)+] SAD"/>
    <property type="match status" value="1"/>
</dbReference>
<sequence>MPEAARDTAQTRHLTTRNPATGEKLKNYALMSDQEVEDLIRATHNAFESWRRTSFAERGEHLRRFAEILRDEKEEMARLMSSEMGKLFSASKGEIEACADIAEYTIEEMNTYLQDEERPLQSGDRGIVTYSPIGVIYGIQPWNFPLYQVVRYAIANIAAGNTVLLKHAADVTGSALKIEEMMRKAGFPDNVFTVLVIDHDQSDAVIENRLVRGVTLTGSPRAGAHVGAKAAKALKKSVLELGSNDAYIVLEDADLEKAVKHCVAGRIYNNGETCVAAKRFIVVDAVYEKFRDAYVEQMKAVKLGDPFAEDTQLGPMVRENLRADLHDQVVQSLKHGAKLLCGGEIPDGPGFFYPATVLEDVKPGQPAYDEELFGPVASLIRVKDEAEAIRTANDSVYGLGGGIFTGDVERAKRIARDEFDTGMVFINGFDLAQPNMPFGGVKDSGYGREHGGFGIREFVNVKAINVVG</sequence>
<dbReference type="Proteomes" id="UP000053675">
    <property type="component" value="Unassembled WGS sequence"/>
</dbReference>
<feature type="region of interest" description="Disordered" evidence="4">
    <location>
        <begin position="1"/>
        <end position="20"/>
    </location>
</feature>
<evidence type="ECO:0000256" key="4">
    <source>
        <dbReference type="SAM" id="MobiDB-lite"/>
    </source>
</evidence>
<dbReference type="InterPro" id="IPR044148">
    <property type="entry name" value="ALDH_GabD1-like"/>
</dbReference>
<dbReference type="PATRIC" id="fig|472175.3.peg.247"/>
<evidence type="ECO:0000256" key="1">
    <source>
        <dbReference type="ARBA" id="ARBA00009986"/>
    </source>
</evidence>
<dbReference type="GO" id="GO:0004777">
    <property type="term" value="F:succinate-semialdehyde dehydrogenase (NAD+) activity"/>
    <property type="evidence" value="ECO:0007669"/>
    <property type="project" value="TreeGrafter"/>
</dbReference>
<organism evidence="6 7">
    <name type="scientific">Nitratireductor basaltis</name>
    <dbReference type="NCBI Taxonomy" id="472175"/>
    <lineage>
        <taxon>Bacteria</taxon>
        <taxon>Pseudomonadati</taxon>
        <taxon>Pseudomonadota</taxon>
        <taxon>Alphaproteobacteria</taxon>
        <taxon>Hyphomicrobiales</taxon>
        <taxon>Phyllobacteriaceae</taxon>
        <taxon>Nitratireductor</taxon>
    </lineage>
</organism>
<dbReference type="Gene3D" id="3.40.309.10">
    <property type="entry name" value="Aldehyde Dehydrogenase, Chain A, domain 2"/>
    <property type="match status" value="1"/>
</dbReference>
<comment type="similarity">
    <text evidence="1">Belongs to the aldehyde dehydrogenase family.</text>
</comment>
<dbReference type="Gene3D" id="3.40.605.10">
    <property type="entry name" value="Aldehyde Dehydrogenase, Chain A, domain 1"/>
    <property type="match status" value="1"/>
</dbReference>
<dbReference type="RefSeq" id="WP_036478936.1">
    <property type="nucleotide sequence ID" value="NZ_JMQM01000001.1"/>
</dbReference>
<accession>A0A084U8D9</accession>
<dbReference type="InterPro" id="IPR016163">
    <property type="entry name" value="Ald_DH_C"/>
</dbReference>
<evidence type="ECO:0000313" key="7">
    <source>
        <dbReference type="Proteomes" id="UP000053675"/>
    </source>
</evidence>
<protein>
    <submittedName>
        <fullName evidence="6">Aldehyde Dehydrogenase</fullName>
    </submittedName>
</protein>
<gene>
    <name evidence="6" type="ORF">EL18_00240</name>
</gene>
<name>A0A084U8D9_9HYPH</name>
<dbReference type="Pfam" id="PF00171">
    <property type="entry name" value="Aldedh"/>
    <property type="match status" value="1"/>
</dbReference>
<dbReference type="FunFam" id="3.40.605.10:FF:000012">
    <property type="entry name" value="NAD-dependent succinate-semialdehyde dehydrogenase"/>
    <property type="match status" value="1"/>
</dbReference>
<dbReference type="EMBL" id="JMQM01000001">
    <property type="protein sequence ID" value="KFB09225.1"/>
    <property type="molecule type" value="Genomic_DNA"/>
</dbReference>
<keyword evidence="2" id="KW-0521">NADP</keyword>
<evidence type="ECO:0000259" key="5">
    <source>
        <dbReference type="Pfam" id="PF00171"/>
    </source>
</evidence>
<dbReference type="GO" id="GO:0004030">
    <property type="term" value="F:aldehyde dehydrogenase [NAD(P)+] activity"/>
    <property type="evidence" value="ECO:0007669"/>
    <property type="project" value="InterPro"/>
</dbReference>
<dbReference type="SUPFAM" id="SSF53720">
    <property type="entry name" value="ALDH-like"/>
    <property type="match status" value="1"/>
</dbReference>
<dbReference type="AlphaFoldDB" id="A0A084U8D9"/>
<reference evidence="6 7" key="1">
    <citation type="submission" date="2014-05" db="EMBL/GenBank/DDBJ databases">
        <title>Draft Genome Sequence of Nitratireductor basaltis Strain UMTGB225, A Marine Bacterium Isolated from Green Barrel Tunicate.</title>
        <authorList>
            <person name="Gan H.Y."/>
        </authorList>
    </citation>
    <scope>NUCLEOTIDE SEQUENCE [LARGE SCALE GENOMIC DNA]</scope>
    <source>
        <strain evidence="6 7">UMTGB225</strain>
    </source>
</reference>
<feature type="domain" description="Aldehyde dehydrogenase" evidence="5">
    <location>
        <begin position="10"/>
        <end position="464"/>
    </location>
</feature>
<dbReference type="InterPro" id="IPR016161">
    <property type="entry name" value="Ald_DH/histidinol_DH"/>
</dbReference>
<dbReference type="PANTHER" id="PTHR43217">
    <property type="entry name" value="SUCCINATE SEMIALDEHYDE DEHYDROGENASE [NAD(P)+] SAD"/>
    <property type="match status" value="1"/>
</dbReference>
<comment type="caution">
    <text evidence="6">The sequence shown here is derived from an EMBL/GenBank/DDBJ whole genome shotgun (WGS) entry which is preliminary data.</text>
</comment>
<dbReference type="OrthoDB" id="9812625at2"/>